<evidence type="ECO:0000256" key="2">
    <source>
        <dbReference type="ARBA" id="ARBA00022481"/>
    </source>
</evidence>
<dbReference type="InterPro" id="IPR000983">
    <property type="entry name" value="Bac_GSPG_pilin"/>
</dbReference>
<dbReference type="AlphaFoldDB" id="A0A0G1BMJ4"/>
<dbReference type="PRINTS" id="PR00813">
    <property type="entry name" value="BCTERIALGSPG"/>
</dbReference>
<dbReference type="Pfam" id="PF07963">
    <property type="entry name" value="N_methyl"/>
    <property type="match status" value="1"/>
</dbReference>
<proteinExistence type="predicted"/>
<evidence type="ECO:0000256" key="5">
    <source>
        <dbReference type="ARBA" id="ARBA00023136"/>
    </source>
</evidence>
<dbReference type="SUPFAM" id="SSF54523">
    <property type="entry name" value="Pili subunits"/>
    <property type="match status" value="1"/>
</dbReference>
<dbReference type="PROSITE" id="PS00409">
    <property type="entry name" value="PROKAR_NTER_METHYL"/>
    <property type="match status" value="1"/>
</dbReference>
<keyword evidence="4" id="KW-1133">Transmembrane helix</keyword>
<evidence type="ECO:0000256" key="3">
    <source>
        <dbReference type="ARBA" id="ARBA00022692"/>
    </source>
</evidence>
<gene>
    <name evidence="6" type="ORF">UV11_C0015G0013</name>
</gene>
<keyword evidence="5" id="KW-0472">Membrane</keyword>
<sequence>MKSIKQMSTLKKKAGFTLIELLVVIAIIGILASVVLASLNSARKKSRDARRVSDIKEVQLALELYFDKNTTYPAGAFDAAIALVKTDGFLPTVPDDPLGTGAANVYRYCQLTSGTSYHLGANLEENNTSILSGDRDLPTGTCSGGDTIEGVDADGCADEASRYCYDVTP</sequence>
<comment type="subcellular location">
    <subcellularLocation>
        <location evidence="1">Membrane</location>
        <topology evidence="1">Single-pass membrane protein</topology>
    </subcellularLocation>
</comment>
<protein>
    <submittedName>
        <fullName evidence="6">General secretion pathway protein G</fullName>
    </submittedName>
</protein>
<comment type="caution">
    <text evidence="6">The sequence shown here is derived from an EMBL/GenBank/DDBJ whole genome shotgun (WGS) entry which is preliminary data.</text>
</comment>
<dbReference type="GO" id="GO:0015627">
    <property type="term" value="C:type II protein secretion system complex"/>
    <property type="evidence" value="ECO:0007669"/>
    <property type="project" value="InterPro"/>
</dbReference>
<dbReference type="Gene3D" id="3.30.700.10">
    <property type="entry name" value="Glycoprotein, Type 4 Pilin"/>
    <property type="match status" value="1"/>
</dbReference>
<dbReference type="EMBL" id="LCDF01000015">
    <property type="protein sequence ID" value="KKS47506.1"/>
    <property type="molecule type" value="Genomic_DNA"/>
</dbReference>
<dbReference type="NCBIfam" id="TIGR02532">
    <property type="entry name" value="IV_pilin_GFxxxE"/>
    <property type="match status" value="1"/>
</dbReference>
<dbReference type="STRING" id="1618659.UV11_C0015G0013"/>
<accession>A0A0G1BMJ4</accession>
<dbReference type="PANTHER" id="PTHR30093">
    <property type="entry name" value="GENERAL SECRETION PATHWAY PROTEIN G"/>
    <property type="match status" value="1"/>
</dbReference>
<organism evidence="6 7">
    <name type="scientific">Candidatus Giovannonibacteria bacterium GW2011_GWF2_42_19</name>
    <dbReference type="NCBI Taxonomy" id="1618659"/>
    <lineage>
        <taxon>Bacteria</taxon>
        <taxon>Candidatus Giovannoniibacteriota</taxon>
    </lineage>
</organism>
<evidence type="ECO:0000313" key="7">
    <source>
        <dbReference type="Proteomes" id="UP000034036"/>
    </source>
</evidence>
<evidence type="ECO:0000256" key="1">
    <source>
        <dbReference type="ARBA" id="ARBA00004167"/>
    </source>
</evidence>
<evidence type="ECO:0000256" key="4">
    <source>
        <dbReference type="ARBA" id="ARBA00022989"/>
    </source>
</evidence>
<dbReference type="GO" id="GO:0015628">
    <property type="term" value="P:protein secretion by the type II secretion system"/>
    <property type="evidence" value="ECO:0007669"/>
    <property type="project" value="InterPro"/>
</dbReference>
<dbReference type="InterPro" id="IPR045584">
    <property type="entry name" value="Pilin-like"/>
</dbReference>
<reference evidence="6 7" key="1">
    <citation type="journal article" date="2015" name="Nature">
        <title>rRNA introns, odd ribosomes, and small enigmatic genomes across a large radiation of phyla.</title>
        <authorList>
            <person name="Brown C.T."/>
            <person name="Hug L.A."/>
            <person name="Thomas B.C."/>
            <person name="Sharon I."/>
            <person name="Castelle C.J."/>
            <person name="Singh A."/>
            <person name="Wilkins M.J."/>
            <person name="Williams K.H."/>
            <person name="Banfield J.F."/>
        </authorList>
    </citation>
    <scope>NUCLEOTIDE SEQUENCE [LARGE SCALE GENOMIC DNA]</scope>
</reference>
<dbReference type="Proteomes" id="UP000034036">
    <property type="component" value="Unassembled WGS sequence"/>
</dbReference>
<name>A0A0G1BMJ4_9BACT</name>
<keyword evidence="2" id="KW-0488">Methylation</keyword>
<dbReference type="InterPro" id="IPR012902">
    <property type="entry name" value="N_methyl_site"/>
</dbReference>
<dbReference type="PANTHER" id="PTHR30093:SF44">
    <property type="entry name" value="TYPE II SECRETION SYSTEM CORE PROTEIN G"/>
    <property type="match status" value="1"/>
</dbReference>
<evidence type="ECO:0000313" key="6">
    <source>
        <dbReference type="EMBL" id="KKS47506.1"/>
    </source>
</evidence>
<keyword evidence="3" id="KW-0812">Transmembrane</keyword>
<dbReference type="GO" id="GO:0016020">
    <property type="term" value="C:membrane"/>
    <property type="evidence" value="ECO:0007669"/>
    <property type="project" value="UniProtKB-SubCell"/>
</dbReference>